<protein>
    <recommendedName>
        <fullName evidence="3">Eight-cysteine-cluster domain-containing protein</fullName>
    </recommendedName>
</protein>
<dbReference type="OrthoDB" id="31553at2157"/>
<dbReference type="NCBIfam" id="TIGR04289">
    <property type="entry name" value="heavy_Cys"/>
    <property type="match status" value="1"/>
</dbReference>
<dbReference type="InterPro" id="IPR027553">
    <property type="entry name" value="Heavy_Cys"/>
</dbReference>
<dbReference type="RefSeq" id="WP_015591383.1">
    <property type="nucleotide sequence ID" value="NC_021169.1"/>
</dbReference>
<dbReference type="Proteomes" id="UP000013307">
    <property type="component" value="Chromosome"/>
</dbReference>
<accession>N0BN99</accession>
<dbReference type="PROSITE" id="PS51257">
    <property type="entry name" value="PROKAR_LIPOPROTEIN"/>
    <property type="match status" value="1"/>
</dbReference>
<dbReference type="KEGG" id="ast:Asulf_01814"/>
<dbReference type="AlphaFoldDB" id="N0BN99"/>
<sequence>MRLRFLLLIVIVLLMLGCASEEEHPAEEESSRIVEKIIEYDHGKPRLLNESEERTAEKLLLPKLHKINVQARCVFDESTVEGIKQSNFVIEIIFREPISITTSLIDDGNYRVIENVSKALFVVNGSMDIILLLSGKMYSCWKIEGQFCGRSTYGKCENDNDCVVDGCSSQICRSVYEEPVITTCEWKDCYDSLKYGYGCKCVNQKCQWVKLWPN</sequence>
<dbReference type="EMBL" id="CP005290">
    <property type="protein sequence ID" value="AGK61785.1"/>
    <property type="molecule type" value="Genomic_DNA"/>
</dbReference>
<organism evidence="1 2">
    <name type="scientific">Archaeoglobus sulfaticallidus PM70-1</name>
    <dbReference type="NCBI Taxonomy" id="387631"/>
    <lineage>
        <taxon>Archaea</taxon>
        <taxon>Methanobacteriati</taxon>
        <taxon>Methanobacteriota</taxon>
        <taxon>Archaeoglobi</taxon>
        <taxon>Archaeoglobales</taxon>
        <taxon>Archaeoglobaceae</taxon>
        <taxon>Archaeoglobus</taxon>
    </lineage>
</organism>
<dbReference type="eggNOG" id="arCOG07525">
    <property type="taxonomic scope" value="Archaea"/>
</dbReference>
<evidence type="ECO:0000313" key="1">
    <source>
        <dbReference type="EMBL" id="AGK61785.1"/>
    </source>
</evidence>
<evidence type="ECO:0008006" key="3">
    <source>
        <dbReference type="Google" id="ProtNLM"/>
    </source>
</evidence>
<dbReference type="eggNOG" id="arCOG10344">
    <property type="taxonomic scope" value="Archaea"/>
</dbReference>
<proteinExistence type="predicted"/>
<name>N0BN99_9EURY</name>
<gene>
    <name evidence="1" type="ORF">Asulf_01814</name>
</gene>
<dbReference type="STRING" id="387631.Asulf_01814"/>
<evidence type="ECO:0000313" key="2">
    <source>
        <dbReference type="Proteomes" id="UP000013307"/>
    </source>
</evidence>
<keyword evidence="2" id="KW-1185">Reference proteome</keyword>
<dbReference type="GeneID" id="15393449"/>
<dbReference type="HOGENOM" id="CLU_1286302_0_0_2"/>
<reference evidence="1 2" key="1">
    <citation type="journal article" date="2013" name="Genome Announc.">
        <title>Complete Genome Sequence of the Thermophilic and Facultatively Chemolithoautotrophic Sulfate Reducer Archaeoglobus sulfaticallidus Strain PM70-1T.</title>
        <authorList>
            <person name="Stokke R."/>
            <person name="Hocking W.P."/>
            <person name="Steinsbu B.O."/>
            <person name="Steen I.H."/>
        </authorList>
    </citation>
    <scope>NUCLEOTIDE SEQUENCE [LARGE SCALE GENOMIC DNA]</scope>
    <source>
        <strain evidence="1">PM70-1</strain>
    </source>
</reference>